<organism evidence="2">
    <name type="scientific">Borrelia crocidurae DOU</name>
    <dbReference type="NCBI Taxonomy" id="1293575"/>
    <lineage>
        <taxon>Bacteria</taxon>
        <taxon>Pseudomonadati</taxon>
        <taxon>Spirochaetota</taxon>
        <taxon>Spirochaetia</taxon>
        <taxon>Spirochaetales</taxon>
        <taxon>Borreliaceae</taxon>
        <taxon>Borrelia</taxon>
    </lineage>
</organism>
<keyword evidence="1" id="KW-0812">Transmembrane</keyword>
<dbReference type="EMBL" id="CP004337">
    <property type="protein sequence ID" value="AHH07780.1"/>
    <property type="molecule type" value="Genomic_DNA"/>
</dbReference>
<dbReference type="HOGENOM" id="CLU_3040957_0_0_12"/>
<keyword evidence="1" id="KW-1133">Transmembrane helix</keyword>
<reference evidence="2" key="1">
    <citation type="submission" date="2013-02" db="EMBL/GenBank/DDBJ databases">
        <title>Comparative genomics of Borrelia species.</title>
        <authorList>
            <person name="Schwan T.G."/>
            <person name="Raffel S.J."/>
            <person name="Porcella S.F."/>
        </authorList>
    </citation>
    <scope>NUCLEOTIDE SEQUENCE</scope>
    <source>
        <strain evidence="2">DOU</strain>
        <plasmid evidence="2">unnamed</plasmid>
    </source>
</reference>
<evidence type="ECO:0000256" key="1">
    <source>
        <dbReference type="SAM" id="Phobius"/>
    </source>
</evidence>
<accession>W5SLN3</accession>
<feature type="transmembrane region" description="Helical" evidence="1">
    <location>
        <begin position="24"/>
        <end position="44"/>
    </location>
</feature>
<sequence length="54" mass="6539">MKNCYIGVRLTDFVSKFIYKIENFLNKFISIYFLLSMHLLYVEIGKKDERNEGR</sequence>
<proteinExistence type="predicted"/>
<keyword evidence="1" id="KW-0472">Membrane</keyword>
<dbReference type="AlphaFoldDB" id="W5SLN3"/>
<name>W5SLN3_9SPIR</name>
<gene>
    <name evidence="2" type="ORF">BCD_1714</name>
</gene>
<keyword evidence="2" id="KW-0614">Plasmid</keyword>
<evidence type="ECO:0000313" key="2">
    <source>
        <dbReference type="EMBL" id="AHH07780.1"/>
    </source>
</evidence>
<geneLocation type="plasmid" evidence="2">
    <name>unnamed</name>
</geneLocation>
<protein>
    <submittedName>
        <fullName evidence="2">Uncharacterized protein</fullName>
    </submittedName>
</protein>